<evidence type="ECO:0000256" key="1">
    <source>
        <dbReference type="SAM" id="SignalP"/>
    </source>
</evidence>
<proteinExistence type="predicted"/>
<evidence type="ECO:0000313" key="3">
    <source>
        <dbReference type="Proteomes" id="UP000037035"/>
    </source>
</evidence>
<feature type="signal peptide" evidence="1">
    <location>
        <begin position="1"/>
        <end position="25"/>
    </location>
</feature>
<evidence type="ECO:0008006" key="4">
    <source>
        <dbReference type="Google" id="ProtNLM"/>
    </source>
</evidence>
<organism evidence="2 3">
    <name type="scientific">Puccinia sorghi</name>
    <dbReference type="NCBI Taxonomy" id="27349"/>
    <lineage>
        <taxon>Eukaryota</taxon>
        <taxon>Fungi</taxon>
        <taxon>Dikarya</taxon>
        <taxon>Basidiomycota</taxon>
        <taxon>Pucciniomycotina</taxon>
        <taxon>Pucciniomycetes</taxon>
        <taxon>Pucciniales</taxon>
        <taxon>Pucciniaceae</taxon>
        <taxon>Puccinia</taxon>
    </lineage>
</organism>
<dbReference type="EMBL" id="LAVV01008395">
    <property type="protein sequence ID" value="KNZ52899.1"/>
    <property type="molecule type" value="Genomic_DNA"/>
</dbReference>
<accession>A0A0L6UWN2</accession>
<name>A0A0L6UWN2_9BASI</name>
<dbReference type="AlphaFoldDB" id="A0A0L6UWN2"/>
<reference evidence="2 3" key="1">
    <citation type="submission" date="2015-08" db="EMBL/GenBank/DDBJ databases">
        <title>Next Generation Sequencing and Analysis of the Genome of Puccinia sorghi L Schw, the Causal Agent of Maize Common Rust.</title>
        <authorList>
            <person name="Rochi L."/>
            <person name="Burguener G."/>
            <person name="Darino M."/>
            <person name="Turjanski A."/>
            <person name="Kreff E."/>
            <person name="Dieguez M.J."/>
            <person name="Sacco F."/>
        </authorList>
    </citation>
    <scope>NUCLEOTIDE SEQUENCE [LARGE SCALE GENOMIC DNA]</scope>
    <source>
        <strain evidence="2 3">RO10H11247</strain>
    </source>
</reference>
<keyword evidence="3" id="KW-1185">Reference proteome</keyword>
<feature type="chain" id="PRO_5005567921" description="Secreted protein" evidence="1">
    <location>
        <begin position="26"/>
        <end position="198"/>
    </location>
</feature>
<comment type="caution">
    <text evidence="2">The sequence shown here is derived from an EMBL/GenBank/DDBJ whole genome shotgun (WGS) entry which is preliminary data.</text>
</comment>
<evidence type="ECO:0000313" key="2">
    <source>
        <dbReference type="EMBL" id="KNZ52899.1"/>
    </source>
</evidence>
<gene>
    <name evidence="2" type="ORF">VP01_3403g1</name>
</gene>
<protein>
    <recommendedName>
        <fullName evidence="4">Secreted protein</fullName>
    </recommendedName>
</protein>
<dbReference type="Proteomes" id="UP000037035">
    <property type="component" value="Unassembled WGS sequence"/>
</dbReference>
<dbReference type="VEuPathDB" id="FungiDB:VP01_3403g1"/>
<dbReference type="OrthoDB" id="3361140at2759"/>
<keyword evidence="1" id="KW-0732">Signal</keyword>
<sequence>MFFQAFSRLLLAVGIALCVSSAAVADTSIPPATTVCGAWWRKLKPDDRKMTVKIYDNKAQPVGKIPGSSHYVRNLPQGTGACGITYGGKGSFGACLWDGGNINTTTSSNLSPGWLNGAHTANCGKKFYANKKNVHMEGTVVDACSFNDDAPKIGIAEGCSTMYVTQDLYDKLTNTKHGDVSKIKLVLDNWDFVNAPSA</sequence>